<gene>
    <name evidence="2" type="ORF">ABIC20_005564</name>
</gene>
<proteinExistence type="predicted"/>
<dbReference type="RefSeq" id="WP_209650516.1">
    <property type="nucleotide sequence ID" value="NZ_JBNDJD010000015.1"/>
</dbReference>
<name>A0ABV2NP22_9HYPH</name>
<organism evidence="2 3">
    <name type="scientific">Methylobacterium radiotolerans</name>
    <dbReference type="NCBI Taxonomy" id="31998"/>
    <lineage>
        <taxon>Bacteria</taxon>
        <taxon>Pseudomonadati</taxon>
        <taxon>Pseudomonadota</taxon>
        <taxon>Alphaproteobacteria</taxon>
        <taxon>Hyphomicrobiales</taxon>
        <taxon>Methylobacteriaceae</taxon>
        <taxon>Methylobacterium</taxon>
    </lineage>
</organism>
<evidence type="ECO:0000313" key="2">
    <source>
        <dbReference type="EMBL" id="MET3868255.1"/>
    </source>
</evidence>
<evidence type="ECO:0000313" key="3">
    <source>
        <dbReference type="Proteomes" id="UP001549119"/>
    </source>
</evidence>
<accession>A0ABV2NP22</accession>
<reference evidence="2 3" key="1">
    <citation type="submission" date="2024-06" db="EMBL/GenBank/DDBJ databases">
        <title>Genomics of switchgrass bacterial isolates.</title>
        <authorList>
            <person name="Shade A."/>
        </authorList>
    </citation>
    <scope>NUCLEOTIDE SEQUENCE [LARGE SCALE GENOMIC DNA]</scope>
    <source>
        <strain evidence="2 3">PvP084</strain>
    </source>
</reference>
<dbReference type="Proteomes" id="UP001549119">
    <property type="component" value="Unassembled WGS sequence"/>
</dbReference>
<protein>
    <submittedName>
        <fullName evidence="2">Uncharacterized protein</fullName>
    </submittedName>
</protein>
<comment type="caution">
    <text evidence="2">The sequence shown here is derived from an EMBL/GenBank/DDBJ whole genome shotgun (WGS) entry which is preliminary data.</text>
</comment>
<dbReference type="EMBL" id="JBEPNW010000002">
    <property type="protein sequence ID" value="MET3868255.1"/>
    <property type="molecule type" value="Genomic_DNA"/>
</dbReference>
<sequence>MEGLIVTKPRTKPGRPALTFDDLPLFAADKDIAEAVVGPDEADKRAWCASVASLEACGFPAPAKLYGKRYVPAVRAFYDRQYGPAGRAPTDSGRREEEVTWTGRRLRPRV</sequence>
<keyword evidence="3" id="KW-1185">Reference proteome</keyword>
<evidence type="ECO:0000256" key="1">
    <source>
        <dbReference type="SAM" id="MobiDB-lite"/>
    </source>
</evidence>
<feature type="region of interest" description="Disordered" evidence="1">
    <location>
        <begin position="83"/>
        <end position="110"/>
    </location>
</feature>